<dbReference type="GeneTree" id="ENSGT00940000155067"/>
<reference evidence="1" key="3">
    <citation type="submission" date="2025-08" db="UniProtKB">
        <authorList>
            <consortium name="Ensembl"/>
        </authorList>
    </citation>
    <scope>IDENTIFICATION</scope>
    <source>
        <strain evidence="1">C57BL/6J</strain>
    </source>
</reference>
<dbReference type="ProteomicsDB" id="320732"/>
<organism evidence="1 3">
    <name type="scientific">Mus musculus</name>
    <name type="common">Mouse</name>
    <dbReference type="NCBI Taxonomy" id="10090"/>
    <lineage>
        <taxon>Eukaryota</taxon>
        <taxon>Metazoa</taxon>
        <taxon>Chordata</taxon>
        <taxon>Craniata</taxon>
        <taxon>Vertebrata</taxon>
        <taxon>Euteleostomi</taxon>
        <taxon>Mammalia</taxon>
        <taxon>Eutheria</taxon>
        <taxon>Euarchontoglires</taxon>
        <taxon>Glires</taxon>
        <taxon>Rodentia</taxon>
        <taxon>Myomorpha</taxon>
        <taxon>Muroidea</taxon>
        <taxon>Muridae</taxon>
        <taxon>Murinae</taxon>
        <taxon>Mus</taxon>
        <taxon>Mus</taxon>
    </lineage>
</organism>
<dbReference type="HOGENOM" id="CLU_2132709_0_0_1"/>
<dbReference type="Proteomes" id="UP000000589">
    <property type="component" value="Chromosome 10"/>
</dbReference>
<reference evidence="1 3" key="1">
    <citation type="journal article" date="2009" name="PLoS Biol.">
        <title>Lineage-specific biology revealed by a finished genome assembly of the mouse.</title>
        <authorList>
            <consortium name="Mouse Genome Sequencing Consortium"/>
            <person name="Church D.M."/>
            <person name="Goodstadt L."/>
            <person name="Hillier L.W."/>
            <person name="Zody M.C."/>
            <person name="Goldstein S."/>
            <person name="She X."/>
            <person name="Bult C.J."/>
            <person name="Agarwala R."/>
            <person name="Cherry J.L."/>
            <person name="DiCuccio M."/>
            <person name="Hlavina W."/>
            <person name="Kapustin Y."/>
            <person name="Meric P."/>
            <person name="Maglott D."/>
            <person name="Birtle Z."/>
            <person name="Marques A.C."/>
            <person name="Graves T."/>
            <person name="Zhou S."/>
            <person name="Teague B."/>
            <person name="Potamousis K."/>
            <person name="Churas C."/>
            <person name="Place M."/>
            <person name="Herschleb J."/>
            <person name="Runnheim R."/>
            <person name="Forrest D."/>
            <person name="Amos-Landgraf J."/>
            <person name="Schwartz D.C."/>
            <person name="Cheng Z."/>
            <person name="Lindblad-Toh K."/>
            <person name="Eichler E.E."/>
            <person name="Ponting C.P."/>
        </authorList>
    </citation>
    <scope>NUCLEOTIDE SEQUENCE [LARGE SCALE GENOMIC DNA]</scope>
    <source>
        <strain evidence="1 3">C57BL/6J</strain>
    </source>
</reference>
<dbReference type="VEuPathDB" id="HostDB:ENSMUSG00000004359"/>
<evidence type="ECO:0000313" key="3">
    <source>
        <dbReference type="Proteomes" id="UP000000589"/>
    </source>
</evidence>
<keyword evidence="3" id="KW-1185">Reference proteome</keyword>
<sequence>MTCCIDQDSLGQTFQDAIDILIQQSAGESQYSSENRNYMAIINPYPHVRGNANYYGMSPTENPLYDWRGVTNGSADLYLEGGFHQSVQNIAESQLVQPPFFQQKGGRVIFRHQ</sequence>
<reference evidence="1 3" key="2">
    <citation type="journal article" date="2011" name="PLoS Biol.">
        <title>Modernizing reference genome assemblies.</title>
        <authorList>
            <person name="Church D.M."/>
            <person name="Schneider V.A."/>
            <person name="Graves T."/>
            <person name="Auger K."/>
            <person name="Cunningham F."/>
            <person name="Bouk N."/>
            <person name="Chen H.C."/>
            <person name="Agarwala R."/>
            <person name="McLaren W.M."/>
            <person name="Ritchie G.R."/>
            <person name="Albracht D."/>
            <person name="Kremitzki M."/>
            <person name="Rock S."/>
            <person name="Kotkiewicz H."/>
            <person name="Kremitzki C."/>
            <person name="Wollam A."/>
            <person name="Trani L."/>
            <person name="Fulton L."/>
            <person name="Fulton R."/>
            <person name="Matthews L."/>
            <person name="Whitehead S."/>
            <person name="Chow W."/>
            <person name="Torrance J."/>
            <person name="Dunn M."/>
            <person name="Harden G."/>
            <person name="Threadgold G."/>
            <person name="Wood J."/>
            <person name="Collins J."/>
            <person name="Heath P."/>
            <person name="Griffiths G."/>
            <person name="Pelan S."/>
            <person name="Grafham D."/>
            <person name="Eichler E.E."/>
            <person name="Weinstock G."/>
            <person name="Mardis E.R."/>
            <person name="Wilson R.K."/>
            <person name="Howe K."/>
            <person name="Flicek P."/>
            <person name="Hubbard T."/>
        </authorList>
    </citation>
    <scope>NUCLEOTIDE SEQUENCE [LARGE SCALE GENOMIC DNA]</scope>
    <source>
        <strain evidence="1 3">C57BL/6J</strain>
    </source>
</reference>
<dbReference type="Bgee" id="ENSMUSG00000004359">
    <property type="expression patterns" value="Expressed in morula and 84 other cell types or tissues"/>
</dbReference>
<evidence type="ECO:0000313" key="2">
    <source>
        <dbReference type="MGI" id="MGI:1341168"/>
    </source>
</evidence>
<evidence type="ECO:0000313" key="1">
    <source>
        <dbReference type="Ensembl" id="ENSMUSP00000114328.2"/>
    </source>
</evidence>
<dbReference type="ExpressionAtlas" id="D6RE28">
    <property type="expression patterns" value="baseline and differential"/>
</dbReference>
<gene>
    <name evidence="1 2" type="primary">Spic</name>
</gene>
<dbReference type="AlphaFoldDB" id="D6RE28"/>
<dbReference type="AGR" id="MGI:1341168"/>
<accession>D6RE28</accession>
<reference evidence="1" key="4">
    <citation type="submission" date="2025-09" db="UniProtKB">
        <authorList>
            <consortium name="Ensembl"/>
        </authorList>
    </citation>
    <scope>IDENTIFICATION</scope>
    <source>
        <strain evidence="1">C57BL/6J</strain>
    </source>
</reference>
<dbReference type="Ensembl" id="ENSMUST00000133724.8">
    <property type="protein sequence ID" value="ENSMUSP00000114328.2"/>
    <property type="gene ID" value="ENSMUSG00000004359.17"/>
</dbReference>
<dbReference type="MGI" id="MGI:1341168">
    <property type="gene designation" value="Spic"/>
</dbReference>
<dbReference type="Antibodypedia" id="30388">
    <property type="antibodies" value="144 antibodies from 24 providers"/>
</dbReference>
<proteinExistence type="predicted"/>
<protein>
    <submittedName>
        <fullName evidence="1">Spi-C transcription factor (Spi-1/PU.1 related)</fullName>
    </submittedName>
</protein>
<name>D6RE28_MOUSE</name>